<dbReference type="PANTHER" id="PTHR14490:SF5">
    <property type="entry name" value="PROTEIN KRI1 HOMOLOG"/>
    <property type="match status" value="1"/>
</dbReference>
<dbReference type="GeneID" id="9044707"/>
<dbReference type="OrthoDB" id="10252032at2759"/>
<gene>
    <name evidence="7" type="ORF">Pmar_PMAR017373</name>
</gene>
<keyword evidence="3" id="KW-0863">Zinc-finger</keyword>
<evidence type="ECO:0000256" key="4">
    <source>
        <dbReference type="ARBA" id="ARBA00022833"/>
    </source>
</evidence>
<feature type="compositionally biased region" description="Basic and acidic residues" evidence="5">
    <location>
        <begin position="172"/>
        <end position="190"/>
    </location>
</feature>
<feature type="region of interest" description="Disordered" evidence="5">
    <location>
        <begin position="1"/>
        <end position="107"/>
    </location>
</feature>
<feature type="compositionally biased region" description="Basic and acidic residues" evidence="5">
    <location>
        <begin position="72"/>
        <end position="88"/>
    </location>
</feature>
<keyword evidence="4" id="KW-0862">Zinc</keyword>
<dbReference type="Pfam" id="PF05178">
    <property type="entry name" value="Kri1"/>
    <property type="match status" value="1"/>
</dbReference>
<evidence type="ECO:0000256" key="1">
    <source>
        <dbReference type="ARBA" id="ARBA00007473"/>
    </source>
</evidence>
<evidence type="ECO:0000256" key="5">
    <source>
        <dbReference type="SAM" id="MobiDB-lite"/>
    </source>
</evidence>
<evidence type="ECO:0000313" key="7">
    <source>
        <dbReference type="EMBL" id="EER03958.1"/>
    </source>
</evidence>
<dbReference type="InterPro" id="IPR024626">
    <property type="entry name" value="Kri1-like_C"/>
</dbReference>
<feature type="compositionally biased region" description="Acidic residues" evidence="5">
    <location>
        <begin position="253"/>
        <end position="264"/>
    </location>
</feature>
<dbReference type="AlphaFoldDB" id="C5LHE9"/>
<keyword evidence="2" id="KW-0479">Metal-binding</keyword>
<dbReference type="GO" id="GO:0003743">
    <property type="term" value="F:translation initiation factor activity"/>
    <property type="evidence" value="ECO:0007669"/>
    <property type="project" value="UniProtKB-KW"/>
</dbReference>
<feature type="region of interest" description="Disordered" evidence="5">
    <location>
        <begin position="278"/>
        <end position="320"/>
    </location>
</feature>
<dbReference type="GO" id="GO:0000447">
    <property type="term" value="P:endonucleolytic cleavage in ITS1 to separate SSU-rRNA from 5.8S rRNA and LSU-rRNA from tricistronic rRNA transcript (SSU-rRNA, 5.8S rRNA, LSU-rRNA)"/>
    <property type="evidence" value="ECO:0007669"/>
    <property type="project" value="TreeGrafter"/>
</dbReference>
<feature type="compositionally biased region" description="Basic residues" evidence="5">
    <location>
        <begin position="586"/>
        <end position="602"/>
    </location>
</feature>
<comment type="similarity">
    <text evidence="1">Belongs to the KRI1 family.</text>
</comment>
<feature type="compositionally biased region" description="Polar residues" evidence="5">
    <location>
        <begin position="404"/>
        <end position="416"/>
    </location>
</feature>
<proteinExistence type="inferred from homology"/>
<dbReference type="InParanoid" id="C5LHE9"/>
<dbReference type="Pfam" id="PF12936">
    <property type="entry name" value="Kri1_C"/>
    <property type="match status" value="1"/>
</dbReference>
<feature type="compositionally biased region" description="Basic residues" evidence="5">
    <location>
        <begin position="617"/>
        <end position="630"/>
    </location>
</feature>
<feature type="compositionally biased region" description="Acidic residues" evidence="5">
    <location>
        <begin position="26"/>
        <end position="58"/>
    </location>
</feature>
<keyword evidence="7" id="KW-0648">Protein biosynthesis</keyword>
<dbReference type="GO" id="GO:0030686">
    <property type="term" value="C:90S preribosome"/>
    <property type="evidence" value="ECO:0007669"/>
    <property type="project" value="TreeGrafter"/>
</dbReference>
<feature type="compositionally biased region" description="Acidic residues" evidence="5">
    <location>
        <begin position="120"/>
        <end position="131"/>
    </location>
</feature>
<dbReference type="RefSeq" id="XP_002772142.1">
    <property type="nucleotide sequence ID" value="XM_002772096.1"/>
</dbReference>
<evidence type="ECO:0000256" key="3">
    <source>
        <dbReference type="ARBA" id="ARBA00022771"/>
    </source>
</evidence>
<dbReference type="Proteomes" id="UP000007800">
    <property type="component" value="Unassembled WGS sequence"/>
</dbReference>
<dbReference type="GO" id="GO:0005730">
    <property type="term" value="C:nucleolus"/>
    <property type="evidence" value="ECO:0007669"/>
    <property type="project" value="TreeGrafter"/>
</dbReference>
<feature type="compositionally biased region" description="Acidic residues" evidence="5">
    <location>
        <begin position="154"/>
        <end position="171"/>
    </location>
</feature>
<keyword evidence="7" id="KW-0396">Initiation factor</keyword>
<dbReference type="InterPro" id="IPR018034">
    <property type="entry name" value="Kri1"/>
</dbReference>
<feature type="region of interest" description="Disordered" evidence="5">
    <location>
        <begin position="561"/>
        <end position="630"/>
    </location>
</feature>
<organism evidence="8">
    <name type="scientific">Perkinsus marinus (strain ATCC 50983 / TXsc)</name>
    <dbReference type="NCBI Taxonomy" id="423536"/>
    <lineage>
        <taxon>Eukaryota</taxon>
        <taxon>Sar</taxon>
        <taxon>Alveolata</taxon>
        <taxon>Perkinsozoa</taxon>
        <taxon>Perkinsea</taxon>
        <taxon>Perkinsida</taxon>
        <taxon>Perkinsidae</taxon>
        <taxon>Perkinsus</taxon>
    </lineage>
</organism>
<protein>
    <submittedName>
        <fullName evidence="7">Eukaryotic translation initiation factor 5B, putative</fullName>
    </submittedName>
</protein>
<reference evidence="7 8" key="1">
    <citation type="submission" date="2008-07" db="EMBL/GenBank/DDBJ databases">
        <authorList>
            <person name="El-Sayed N."/>
            <person name="Caler E."/>
            <person name="Inman J."/>
            <person name="Amedeo P."/>
            <person name="Hass B."/>
            <person name="Wortman J."/>
        </authorList>
    </citation>
    <scope>NUCLEOTIDE SEQUENCE [LARGE SCALE GENOMIC DNA]</scope>
    <source>
        <strain evidence="8">ATCC 50983 / TXsc</strain>
    </source>
</reference>
<dbReference type="GO" id="GO:0008270">
    <property type="term" value="F:zinc ion binding"/>
    <property type="evidence" value="ECO:0007669"/>
    <property type="project" value="UniProtKB-KW"/>
</dbReference>
<feature type="region of interest" description="Disordered" evidence="5">
    <location>
        <begin position="120"/>
        <end position="190"/>
    </location>
</feature>
<evidence type="ECO:0000313" key="8">
    <source>
        <dbReference type="Proteomes" id="UP000007800"/>
    </source>
</evidence>
<feature type="compositionally biased region" description="Acidic residues" evidence="5">
    <location>
        <begin position="381"/>
        <end position="392"/>
    </location>
</feature>
<feature type="compositionally biased region" description="Basic and acidic residues" evidence="5">
    <location>
        <begin position="562"/>
        <end position="571"/>
    </location>
</feature>
<dbReference type="SMART" id="SM00291">
    <property type="entry name" value="ZnF_ZZ"/>
    <property type="match status" value="1"/>
</dbReference>
<dbReference type="SUPFAM" id="SSF57850">
    <property type="entry name" value="RING/U-box"/>
    <property type="match status" value="1"/>
</dbReference>
<evidence type="ECO:0000259" key="6">
    <source>
        <dbReference type="SMART" id="SM00291"/>
    </source>
</evidence>
<dbReference type="InterPro" id="IPR043145">
    <property type="entry name" value="Znf_ZZ_sf"/>
</dbReference>
<dbReference type="OMA" id="WDNYDPR"/>
<dbReference type="CDD" id="cd02249">
    <property type="entry name" value="ZZ"/>
    <property type="match status" value="1"/>
</dbReference>
<accession>C5LHE9</accession>
<feature type="compositionally biased region" description="Acidic residues" evidence="5">
    <location>
        <begin position="422"/>
        <end position="434"/>
    </location>
</feature>
<keyword evidence="8" id="KW-1185">Reference proteome</keyword>
<name>C5LHE9_PERM5</name>
<feature type="region of interest" description="Disordered" evidence="5">
    <location>
        <begin position="376"/>
        <end position="434"/>
    </location>
</feature>
<dbReference type="InterPro" id="IPR000433">
    <property type="entry name" value="Znf_ZZ"/>
</dbReference>
<feature type="region of interest" description="Disordered" evidence="5">
    <location>
        <begin position="242"/>
        <end position="264"/>
    </location>
</feature>
<dbReference type="PANTHER" id="PTHR14490">
    <property type="entry name" value="ZINC FINGER, ZZ TYPE"/>
    <property type="match status" value="1"/>
</dbReference>
<feature type="compositionally biased region" description="Basic and acidic residues" evidence="5">
    <location>
        <begin position="306"/>
        <end position="320"/>
    </location>
</feature>
<dbReference type="Gene3D" id="3.30.60.90">
    <property type="match status" value="1"/>
</dbReference>
<feature type="domain" description="ZZ-type" evidence="6">
    <location>
        <begin position="435"/>
        <end position="479"/>
    </location>
</feature>
<evidence type="ECO:0000256" key="2">
    <source>
        <dbReference type="ARBA" id="ARBA00022723"/>
    </source>
</evidence>
<feature type="compositionally biased region" description="Basic and acidic residues" evidence="5">
    <location>
        <begin position="242"/>
        <end position="252"/>
    </location>
</feature>
<dbReference type="EMBL" id="GG682011">
    <property type="protein sequence ID" value="EER03958.1"/>
    <property type="molecule type" value="Genomic_DNA"/>
</dbReference>
<sequence>MAVSGSSKNKKAPGDDEEEVPKLNEDLEQALDNADELDGDESTSSSSDEDSDAEMLTEDVEKKIMDTLNRIKSHDPTLKDSKEAVFKDDDFEVEGDGQKKKKSKKLTHKELMRKRLLEEGAEAAVEDEDEEKQVAQTSRQAGEDARRALMDAMGVEEDDGESAGNDSDDDLFTVRDKTMEEKDVEDREYKKWERGQLAKAANEGNEQILMERYFRDSDEMGDNKLDDEDAFLRDYIMNKGWLEKESMQPNERDSDDSDDELDREDDFEREYNFRFEEDKGSSLVGHSRTVTDSVRVKDDKRKRKRQEKEARKAEEKAKRAEELKRLKNMKRQEIQRRLEVIAKVTGSSAPKLAGSGEELLDAEWDPQAHDQLMRETVLGDGYDEQEETEESVEEKSPEESNESTAGFANDESTQWGQWDGLEAQDEAEREEQDDEHEWWLCDGCQKPVLPGKRIFQCKQCEDYVLCQPCHKNTTHRHAFVKSRVPEGCEPPEGIEQMLNKEKEEEYEMDFEDMIGDMPTRFKYRKVEAGAVHNLSVEDIIHKSDKELNQIASLKLYAPYLDEGPREPKREGSGGPVSSDHQGKGGKGGKGKGGKGGKGKGKGKGAAMASRAEAYGISKRKIQKSTNVKKR</sequence>